<reference evidence="12" key="1">
    <citation type="journal article" date="2020" name="mSystems">
        <title>Genome- and Community-Level Interaction Insights into Carbon Utilization and Element Cycling Functions of Hydrothermarchaeota in Hydrothermal Sediment.</title>
        <authorList>
            <person name="Zhou Z."/>
            <person name="Liu Y."/>
            <person name="Xu W."/>
            <person name="Pan J."/>
            <person name="Luo Z.H."/>
            <person name="Li M."/>
        </authorList>
    </citation>
    <scope>NUCLEOTIDE SEQUENCE [LARGE SCALE GENOMIC DNA]</scope>
    <source>
        <strain evidence="12">SpSt-1233</strain>
    </source>
</reference>
<evidence type="ECO:0000256" key="10">
    <source>
        <dbReference type="HAMAP-Rule" id="MF_00823"/>
    </source>
</evidence>
<dbReference type="GO" id="GO:0005524">
    <property type="term" value="F:ATP binding"/>
    <property type="evidence" value="ECO:0007669"/>
    <property type="project" value="UniProtKB-KW"/>
</dbReference>
<feature type="domain" description="CoA carboxyltransferase C-terminal" evidence="11">
    <location>
        <begin position="37"/>
        <end position="291"/>
    </location>
</feature>
<dbReference type="PRINTS" id="PR01069">
    <property type="entry name" value="ACCCTRFRASEA"/>
</dbReference>
<organism evidence="12">
    <name type="scientific">Eiseniibacteriota bacterium</name>
    <dbReference type="NCBI Taxonomy" id="2212470"/>
    <lineage>
        <taxon>Bacteria</taxon>
        <taxon>Candidatus Eiseniibacteriota</taxon>
    </lineage>
</organism>
<comment type="subunit">
    <text evidence="10">Acetyl-CoA carboxylase is a heterohexamer composed of biotin carboxyl carrier protein (AccB), biotin carboxylase (AccC) and two subunits each of ACCase subunit alpha (AccA) and ACCase subunit beta (AccD).</text>
</comment>
<dbReference type="GO" id="GO:0009317">
    <property type="term" value="C:acetyl-CoA carboxylase complex"/>
    <property type="evidence" value="ECO:0007669"/>
    <property type="project" value="InterPro"/>
</dbReference>
<evidence type="ECO:0000256" key="1">
    <source>
        <dbReference type="ARBA" id="ARBA00004956"/>
    </source>
</evidence>
<accession>A0A7V2AU25</accession>
<comment type="caution">
    <text evidence="12">The sequence shown here is derived from an EMBL/GenBank/DDBJ whole genome shotgun (WGS) entry which is preliminary data.</text>
</comment>
<dbReference type="Gene3D" id="3.90.226.10">
    <property type="entry name" value="2-enoyl-CoA Hydratase, Chain A, domain 1"/>
    <property type="match status" value="1"/>
</dbReference>
<comment type="pathway">
    <text evidence="1 10">Lipid metabolism; malonyl-CoA biosynthesis; malonyl-CoA from acetyl-CoA: step 1/1.</text>
</comment>
<evidence type="ECO:0000256" key="4">
    <source>
        <dbReference type="ARBA" id="ARBA00022741"/>
    </source>
</evidence>
<keyword evidence="4 10" id="KW-0547">Nucleotide-binding</keyword>
<evidence type="ECO:0000256" key="7">
    <source>
        <dbReference type="ARBA" id="ARBA00023098"/>
    </source>
</evidence>
<dbReference type="GO" id="GO:0016743">
    <property type="term" value="F:carboxyl- or carbamoyltransferase activity"/>
    <property type="evidence" value="ECO:0007669"/>
    <property type="project" value="UniProtKB-UniRule"/>
</dbReference>
<evidence type="ECO:0000256" key="2">
    <source>
        <dbReference type="ARBA" id="ARBA00022516"/>
    </source>
</evidence>
<keyword evidence="10" id="KW-0963">Cytoplasm</keyword>
<evidence type="ECO:0000259" key="11">
    <source>
        <dbReference type="PROSITE" id="PS50989"/>
    </source>
</evidence>
<keyword evidence="6 10" id="KW-0067">ATP-binding</keyword>
<comment type="subcellular location">
    <subcellularLocation>
        <location evidence="10">Cytoplasm</location>
    </subcellularLocation>
</comment>
<sequence>MENQNVRFLEFEKPIYDIESKIDSLRRGGGGSEEIQRLQKRLEQLEQDVYGNLSPWEQVQLARHPMRPTMKRYIDMICDEFVELHGDRRFGDDAAVIGGLARIDGRRFVIVGHEKGGSTREKLSRNFGMASPEGFRKALRILRLAEKFRLPVLSFIDTPGAHPGVGAEERGQPQAIAENLEELFNLRTPIVVVIIGEGGSGGALALAVGDRILMLEHAIYSVISPEGCAAILWKSREKAPEAAAALKLTAGDCYDLGVVDYIIEEISGASHRNPEASARAIKDAVMHEFDVLERVELDELLERRTRKFSSMGRFMEGD</sequence>
<name>A0A7V2AU25_UNCEI</name>
<keyword evidence="5 10" id="KW-0276">Fatty acid metabolism</keyword>
<keyword evidence="7 10" id="KW-0443">Lipid metabolism</keyword>
<evidence type="ECO:0000256" key="5">
    <source>
        <dbReference type="ARBA" id="ARBA00022832"/>
    </source>
</evidence>
<dbReference type="Pfam" id="PF03255">
    <property type="entry name" value="ACCA"/>
    <property type="match status" value="1"/>
</dbReference>
<dbReference type="PANTHER" id="PTHR42853">
    <property type="entry name" value="ACETYL-COENZYME A CARBOXYLASE CARBOXYL TRANSFERASE SUBUNIT ALPHA"/>
    <property type="match status" value="1"/>
</dbReference>
<dbReference type="AlphaFoldDB" id="A0A7V2AU25"/>
<comment type="function">
    <text evidence="10">Component of the acetyl coenzyme A carboxylase (ACC) complex. First, biotin carboxylase catalyzes the carboxylation of biotin on its carrier protein (BCCP) and then the CO(2) group is transferred by the carboxyltransferase to acetyl-CoA to form malonyl-CoA.</text>
</comment>
<dbReference type="GO" id="GO:2001295">
    <property type="term" value="P:malonyl-CoA biosynthetic process"/>
    <property type="evidence" value="ECO:0007669"/>
    <property type="project" value="UniProtKB-UniRule"/>
</dbReference>
<evidence type="ECO:0000256" key="3">
    <source>
        <dbReference type="ARBA" id="ARBA00022679"/>
    </source>
</evidence>
<dbReference type="Proteomes" id="UP000886069">
    <property type="component" value="Unassembled WGS sequence"/>
</dbReference>
<keyword evidence="2 10" id="KW-0444">Lipid biosynthesis</keyword>
<dbReference type="NCBIfam" id="TIGR00513">
    <property type="entry name" value="accA"/>
    <property type="match status" value="1"/>
</dbReference>
<comment type="similarity">
    <text evidence="10">Belongs to the AccA family.</text>
</comment>
<dbReference type="GO" id="GO:0003989">
    <property type="term" value="F:acetyl-CoA carboxylase activity"/>
    <property type="evidence" value="ECO:0007669"/>
    <property type="project" value="InterPro"/>
</dbReference>
<dbReference type="NCBIfam" id="NF004344">
    <property type="entry name" value="PRK05724.1"/>
    <property type="match status" value="1"/>
</dbReference>
<evidence type="ECO:0000256" key="6">
    <source>
        <dbReference type="ARBA" id="ARBA00022840"/>
    </source>
</evidence>
<dbReference type="EC" id="2.1.3.15" evidence="10"/>
<evidence type="ECO:0000256" key="9">
    <source>
        <dbReference type="ARBA" id="ARBA00049152"/>
    </source>
</evidence>
<dbReference type="PROSITE" id="PS50989">
    <property type="entry name" value="COA_CT_CTER"/>
    <property type="match status" value="1"/>
</dbReference>
<dbReference type="InterPro" id="IPR001095">
    <property type="entry name" value="Acetyl_CoA_COase_a_su"/>
</dbReference>
<evidence type="ECO:0000313" key="12">
    <source>
        <dbReference type="EMBL" id="HER43244.1"/>
    </source>
</evidence>
<keyword evidence="12" id="KW-0436">Ligase</keyword>
<keyword evidence="3 10" id="KW-0808">Transferase</keyword>
<dbReference type="SUPFAM" id="SSF52096">
    <property type="entry name" value="ClpP/crotonase"/>
    <property type="match status" value="1"/>
</dbReference>
<keyword evidence="8 10" id="KW-0275">Fatty acid biosynthesis</keyword>
<dbReference type="NCBIfam" id="NF041504">
    <property type="entry name" value="AccA_sub"/>
    <property type="match status" value="1"/>
</dbReference>
<dbReference type="PANTHER" id="PTHR42853:SF3">
    <property type="entry name" value="ACETYL-COENZYME A CARBOXYLASE CARBOXYL TRANSFERASE SUBUNIT ALPHA, CHLOROPLASTIC"/>
    <property type="match status" value="1"/>
</dbReference>
<dbReference type="GO" id="GO:0006633">
    <property type="term" value="P:fatty acid biosynthetic process"/>
    <property type="evidence" value="ECO:0007669"/>
    <property type="project" value="UniProtKB-KW"/>
</dbReference>
<evidence type="ECO:0000256" key="8">
    <source>
        <dbReference type="ARBA" id="ARBA00023160"/>
    </source>
</evidence>
<dbReference type="HAMAP" id="MF_00823">
    <property type="entry name" value="AcetylCoA_CT_alpha"/>
    <property type="match status" value="1"/>
</dbReference>
<dbReference type="InterPro" id="IPR029045">
    <property type="entry name" value="ClpP/crotonase-like_dom_sf"/>
</dbReference>
<gene>
    <name evidence="10" type="primary">accA</name>
    <name evidence="12" type="ORF">ENO08_02145</name>
</gene>
<protein>
    <recommendedName>
        <fullName evidence="10">Acetyl-coenzyme A carboxylase carboxyl transferase subunit alpha</fullName>
        <shortName evidence="10">ACCase subunit alpha</shortName>
        <shortName evidence="10">Acetyl-CoA carboxylase carboxyltransferase subunit alpha</shortName>
        <ecNumber evidence="10">2.1.3.15</ecNumber>
    </recommendedName>
</protein>
<dbReference type="EMBL" id="DSEC01000150">
    <property type="protein sequence ID" value="HER43244.1"/>
    <property type="molecule type" value="Genomic_DNA"/>
</dbReference>
<dbReference type="UniPathway" id="UPA00655">
    <property type="reaction ID" value="UER00711"/>
</dbReference>
<dbReference type="InterPro" id="IPR011763">
    <property type="entry name" value="COA_CT_C"/>
</dbReference>
<proteinExistence type="inferred from homology"/>
<comment type="catalytic activity">
    <reaction evidence="9 10">
        <text>N(6)-carboxybiotinyl-L-lysyl-[protein] + acetyl-CoA = N(6)-biotinyl-L-lysyl-[protein] + malonyl-CoA</text>
        <dbReference type="Rhea" id="RHEA:54728"/>
        <dbReference type="Rhea" id="RHEA-COMP:10505"/>
        <dbReference type="Rhea" id="RHEA-COMP:10506"/>
        <dbReference type="ChEBI" id="CHEBI:57288"/>
        <dbReference type="ChEBI" id="CHEBI:57384"/>
        <dbReference type="ChEBI" id="CHEBI:83144"/>
        <dbReference type="ChEBI" id="CHEBI:83145"/>
        <dbReference type="EC" id="2.1.3.15"/>
    </reaction>
</comment>